<evidence type="ECO:0000256" key="1">
    <source>
        <dbReference type="SAM" id="MobiDB-lite"/>
    </source>
</evidence>
<dbReference type="Proteomes" id="UP000193240">
    <property type="component" value="Unassembled WGS sequence"/>
</dbReference>
<gene>
    <name evidence="2" type="ORF">B5807_01657</name>
</gene>
<dbReference type="EMBL" id="KZ107838">
    <property type="protein sequence ID" value="OSS54608.1"/>
    <property type="molecule type" value="Genomic_DNA"/>
</dbReference>
<organism evidence="2 3">
    <name type="scientific">Epicoccum nigrum</name>
    <name type="common">Soil fungus</name>
    <name type="synonym">Epicoccum purpurascens</name>
    <dbReference type="NCBI Taxonomy" id="105696"/>
    <lineage>
        <taxon>Eukaryota</taxon>
        <taxon>Fungi</taxon>
        <taxon>Dikarya</taxon>
        <taxon>Ascomycota</taxon>
        <taxon>Pezizomycotina</taxon>
        <taxon>Dothideomycetes</taxon>
        <taxon>Pleosporomycetidae</taxon>
        <taxon>Pleosporales</taxon>
        <taxon>Pleosporineae</taxon>
        <taxon>Didymellaceae</taxon>
        <taxon>Epicoccum</taxon>
    </lineage>
</organism>
<feature type="region of interest" description="Disordered" evidence="1">
    <location>
        <begin position="63"/>
        <end position="85"/>
    </location>
</feature>
<dbReference type="InParanoid" id="A0A1Y2MH85"/>
<accession>A0A1Y2MH85</accession>
<reference evidence="2 3" key="1">
    <citation type="journal article" date="2017" name="Genome Announc.">
        <title>Genome sequence of the saprophytic ascomycete Epicoccum nigrum ICMP 19927 strain isolated from New Zealand.</title>
        <authorList>
            <person name="Fokin M."/>
            <person name="Fleetwood D."/>
            <person name="Weir B.S."/>
            <person name="Villas-Boas S.G."/>
        </authorList>
    </citation>
    <scope>NUCLEOTIDE SEQUENCE [LARGE SCALE GENOMIC DNA]</scope>
    <source>
        <strain evidence="2 3">ICMP 19927</strain>
    </source>
</reference>
<name>A0A1Y2MH85_EPING</name>
<dbReference type="AlphaFoldDB" id="A0A1Y2MH85"/>
<keyword evidence="3" id="KW-1185">Reference proteome</keyword>
<protein>
    <submittedName>
        <fullName evidence="2">Uncharacterized protein</fullName>
    </submittedName>
</protein>
<proteinExistence type="predicted"/>
<evidence type="ECO:0000313" key="2">
    <source>
        <dbReference type="EMBL" id="OSS54608.1"/>
    </source>
</evidence>
<evidence type="ECO:0000313" key="3">
    <source>
        <dbReference type="Proteomes" id="UP000193240"/>
    </source>
</evidence>
<sequence length="258" mass="28034">MSSVFLFLSQMFSVLNVFSLSNVFFLKCFLSRMTRHCGKVLLLLAAPAIVPASDRLRLSSLPWSPDHGRSSRRQSHDSGSSHSGPFRSCKASILKSFYFSPKLPPSHVFHAVKMEAAPKPEANAPFSGVSSPVDDLNDSFSTTSLVRADSRLRQPVAPCAAPHHASTGGRVSLNGGVAKIKKNGQPYKARLTGRKLCLWEKDDLEKAVIGLIIAANKVDAHLDHELAASYIGVTAPAFQPFRSCYGRLRTSRQLGEGS</sequence>